<keyword evidence="1" id="KW-0645">Protease</keyword>
<proteinExistence type="inferred from homology"/>
<gene>
    <name evidence="3" type="ORF">GMJLKIPL_6200</name>
</gene>
<keyword evidence="1" id="KW-0378">Hydrolase</keyword>
<keyword evidence="1" id="KW-0482">Metalloprotease</keyword>
<evidence type="ECO:0000256" key="1">
    <source>
        <dbReference type="PIRNR" id="PIRNR006615"/>
    </source>
</evidence>
<feature type="region of interest" description="Disordered" evidence="2">
    <location>
        <begin position="1"/>
        <end position="24"/>
    </location>
</feature>
<keyword evidence="4" id="KW-1185">Reference proteome</keyword>
<dbReference type="RefSeq" id="WP_238241601.1">
    <property type="nucleotide sequence ID" value="NZ_BPQQ01000108.1"/>
</dbReference>
<dbReference type="EC" id="3.4.17.19" evidence="1"/>
<comment type="similarity">
    <text evidence="1">Belongs to the peptidase M32 family.</text>
</comment>
<evidence type="ECO:0000313" key="4">
    <source>
        <dbReference type="Proteomes" id="UP001055153"/>
    </source>
</evidence>
<dbReference type="PIRSF" id="PIRSF006615">
    <property type="entry name" value="Zn_crbxpep_Taq"/>
    <property type="match status" value="1"/>
</dbReference>
<comment type="catalytic activity">
    <reaction evidence="1">
        <text>Release of a C-terminal amino acid with broad specificity, except for -Pro.</text>
        <dbReference type="EC" id="3.4.17.19"/>
    </reaction>
</comment>
<dbReference type="PANTHER" id="PTHR34217:SF1">
    <property type="entry name" value="CARBOXYPEPTIDASE 1"/>
    <property type="match status" value="1"/>
</dbReference>
<reference evidence="3" key="2">
    <citation type="submission" date="2021-08" db="EMBL/GenBank/DDBJ databases">
        <authorList>
            <person name="Tani A."/>
            <person name="Ola A."/>
            <person name="Ogura Y."/>
            <person name="Katsura K."/>
            <person name="Hayashi T."/>
        </authorList>
    </citation>
    <scope>NUCLEOTIDE SEQUENCE</scope>
    <source>
        <strain evidence="3">DSM 17168</strain>
    </source>
</reference>
<reference evidence="3" key="1">
    <citation type="journal article" date="2021" name="Front. Microbiol.">
        <title>Comprehensive Comparative Genomics and Phenotyping of Methylobacterium Species.</title>
        <authorList>
            <person name="Alessa O."/>
            <person name="Ogura Y."/>
            <person name="Fujitani Y."/>
            <person name="Takami H."/>
            <person name="Hayashi T."/>
            <person name="Sahin N."/>
            <person name="Tani A."/>
        </authorList>
    </citation>
    <scope>NUCLEOTIDE SEQUENCE</scope>
    <source>
        <strain evidence="3">DSM 17168</strain>
    </source>
</reference>
<accession>A0ABQ4SR30</accession>
<dbReference type="EMBL" id="BPQQ01000108">
    <property type="protein sequence ID" value="GJE04239.1"/>
    <property type="molecule type" value="Genomic_DNA"/>
</dbReference>
<keyword evidence="1" id="KW-0479">Metal-binding</keyword>
<dbReference type="Pfam" id="PF02074">
    <property type="entry name" value="Peptidase_M32"/>
    <property type="match status" value="1"/>
</dbReference>
<keyword evidence="1 3" id="KW-0121">Carboxypeptidase</keyword>
<dbReference type="InterPro" id="IPR001333">
    <property type="entry name" value="Peptidase_M32_Taq"/>
</dbReference>
<organism evidence="3 4">
    <name type="scientific">Methylobacterium isbiliense</name>
    <dbReference type="NCBI Taxonomy" id="315478"/>
    <lineage>
        <taxon>Bacteria</taxon>
        <taxon>Pseudomonadati</taxon>
        <taxon>Pseudomonadota</taxon>
        <taxon>Alphaproteobacteria</taxon>
        <taxon>Hyphomicrobiales</taxon>
        <taxon>Methylobacteriaceae</taxon>
        <taxon>Methylobacterium</taxon>
    </lineage>
</organism>
<dbReference type="Proteomes" id="UP001055153">
    <property type="component" value="Unassembled WGS sequence"/>
</dbReference>
<dbReference type="Gene3D" id="1.10.1370.30">
    <property type="match status" value="1"/>
</dbReference>
<dbReference type="PROSITE" id="PS52034">
    <property type="entry name" value="PEPTIDASE_M32"/>
    <property type="match status" value="1"/>
</dbReference>
<dbReference type="PANTHER" id="PTHR34217">
    <property type="entry name" value="METAL-DEPENDENT CARBOXYPEPTIDASE"/>
    <property type="match status" value="1"/>
</dbReference>
<comment type="caution">
    <text evidence="3">The sequence shown here is derived from an EMBL/GenBank/DDBJ whole genome shotgun (WGS) entry which is preliminary data.</text>
</comment>
<sequence length="527" mass="57529">MIAREAPPWRGPARVAHPTDEGDTASVTETAYACLERDFARIAVLEDAAGILGWDARTTMPLGSADGRAEQLAALRGLVHETVTAERLAERLDAAEAERETLDPWQVANLREMRRTRIHAAAVPRDLVIARAKATARAEIVWREARRTSDFALLRPHLEEVLGLQRAIGQAKGAALGIPAYDALLDQYDPGLRQSRVDALFGPLRRILPDLIAQAQERQGRSAPPRPIEGAFPVEAQRALAETLMRAAGFDFTRGRLDVSLHPFCGGATGDVRITTRYDGTDFTRALMGVLHETGHALYEQGRPAAWQRQPVGRARGMTLHESQSLLIEMQACRSREFLGFLSPLIGRQFGREDPAWSPENLFRLYTRVAPGPIRVDADEVTYPAHILLRYDLERAMIAGDLAVADLPGAFKAGMKALLGLTVTDDADGCLQDIHWPSGGWGYFPTYTLGAVTAAQLFAAACEADAEIRPGLARGDFAPLVGWLRAHVHAAGSSRETDEIVTAATGRPADLDAFLAHLRRRYLGADA</sequence>
<name>A0ABQ4SR30_9HYPH</name>
<dbReference type="SUPFAM" id="SSF55486">
    <property type="entry name" value="Metalloproteases ('zincins'), catalytic domain"/>
    <property type="match status" value="1"/>
</dbReference>
<evidence type="ECO:0000256" key="2">
    <source>
        <dbReference type="SAM" id="MobiDB-lite"/>
    </source>
</evidence>
<dbReference type="CDD" id="cd06460">
    <property type="entry name" value="M32_Taq"/>
    <property type="match status" value="1"/>
</dbReference>
<dbReference type="PRINTS" id="PR00998">
    <property type="entry name" value="CRBOXYPTASET"/>
</dbReference>
<evidence type="ECO:0000313" key="3">
    <source>
        <dbReference type="EMBL" id="GJE04239.1"/>
    </source>
</evidence>
<comment type="function">
    <text evidence="1">Broad specificity carboxypetidase that releases amino acids sequentially from the C-terminus, including neutral, aromatic, polar and basic residues.</text>
</comment>
<dbReference type="GO" id="GO:0004180">
    <property type="term" value="F:carboxypeptidase activity"/>
    <property type="evidence" value="ECO:0007669"/>
    <property type="project" value="UniProtKB-KW"/>
</dbReference>
<protein>
    <recommendedName>
        <fullName evidence="1">Metal-dependent carboxypeptidase</fullName>
        <ecNumber evidence="1">3.4.17.19</ecNumber>
    </recommendedName>
</protein>